<evidence type="ECO:0000259" key="8">
    <source>
        <dbReference type="Pfam" id="PF00728"/>
    </source>
</evidence>
<feature type="domain" description="Beta-hexosaminidase bacterial type N-terminal" evidence="10">
    <location>
        <begin position="36"/>
        <end position="167"/>
    </location>
</feature>
<reference evidence="11 12" key="1">
    <citation type="submission" date="2024-04" db="EMBL/GenBank/DDBJ databases">
        <title>Novel genus in family Flammeovirgaceae.</title>
        <authorList>
            <person name="Nguyen T.H."/>
            <person name="Vuong T.Q."/>
            <person name="Le H."/>
            <person name="Kim S.-G."/>
        </authorList>
    </citation>
    <scope>NUCLEOTIDE SEQUENCE [LARGE SCALE GENOMIC DNA]</scope>
    <source>
        <strain evidence="11 12">JCM 23209</strain>
    </source>
</reference>
<feature type="chain" id="PRO_5044027139" description="beta-N-acetylhexosaminidase" evidence="7">
    <location>
        <begin position="21"/>
        <end position="785"/>
    </location>
</feature>
<evidence type="ECO:0000313" key="12">
    <source>
        <dbReference type="Proteomes" id="UP001403385"/>
    </source>
</evidence>
<accession>A0AAW9S4X5</accession>
<keyword evidence="4 11" id="KW-0378">Hydrolase</keyword>
<gene>
    <name evidence="11" type="ORF">AAG747_05900</name>
</gene>
<dbReference type="CDD" id="cd06563">
    <property type="entry name" value="GH20_chitobiase-like"/>
    <property type="match status" value="1"/>
</dbReference>
<evidence type="ECO:0000256" key="5">
    <source>
        <dbReference type="ARBA" id="ARBA00023295"/>
    </source>
</evidence>
<dbReference type="GO" id="GO:0016020">
    <property type="term" value="C:membrane"/>
    <property type="evidence" value="ECO:0007669"/>
    <property type="project" value="TreeGrafter"/>
</dbReference>
<dbReference type="Pfam" id="PF00728">
    <property type="entry name" value="Glyco_hydro_20"/>
    <property type="match status" value="1"/>
</dbReference>
<dbReference type="Gene3D" id="2.60.120.260">
    <property type="entry name" value="Galactose-binding domain-like"/>
    <property type="match status" value="1"/>
</dbReference>
<dbReference type="InterPro" id="IPR025705">
    <property type="entry name" value="Beta_hexosaminidase_sua/sub"/>
</dbReference>
<dbReference type="Pfam" id="PF02838">
    <property type="entry name" value="Glyco_hydro_20b"/>
    <property type="match status" value="1"/>
</dbReference>
<evidence type="ECO:0000256" key="2">
    <source>
        <dbReference type="ARBA" id="ARBA00006285"/>
    </source>
</evidence>
<evidence type="ECO:0000256" key="3">
    <source>
        <dbReference type="ARBA" id="ARBA00012663"/>
    </source>
</evidence>
<comment type="catalytic activity">
    <reaction evidence="1">
        <text>Hydrolysis of terminal non-reducing N-acetyl-D-hexosamine residues in N-acetyl-beta-D-hexosaminides.</text>
        <dbReference type="EC" id="3.2.1.52"/>
    </reaction>
</comment>
<evidence type="ECO:0000313" key="11">
    <source>
        <dbReference type="EMBL" id="MEN7547429.1"/>
    </source>
</evidence>
<organism evidence="11 12">
    <name type="scientific">Rapidithrix thailandica</name>
    <dbReference type="NCBI Taxonomy" id="413964"/>
    <lineage>
        <taxon>Bacteria</taxon>
        <taxon>Pseudomonadati</taxon>
        <taxon>Bacteroidota</taxon>
        <taxon>Cytophagia</taxon>
        <taxon>Cytophagales</taxon>
        <taxon>Flammeovirgaceae</taxon>
        <taxon>Rapidithrix</taxon>
    </lineage>
</organism>
<evidence type="ECO:0000256" key="4">
    <source>
        <dbReference type="ARBA" id="ARBA00022801"/>
    </source>
</evidence>
<keyword evidence="7" id="KW-0732">Signal</keyword>
<dbReference type="InterPro" id="IPR015882">
    <property type="entry name" value="HEX_bac_N"/>
</dbReference>
<dbReference type="Pfam" id="PF00754">
    <property type="entry name" value="F5_F8_type_C"/>
    <property type="match status" value="1"/>
</dbReference>
<dbReference type="PROSITE" id="PS51257">
    <property type="entry name" value="PROKAR_LIPOPROTEIN"/>
    <property type="match status" value="1"/>
</dbReference>
<dbReference type="Gene3D" id="3.30.379.10">
    <property type="entry name" value="Chitobiase/beta-hexosaminidase domain 2-like"/>
    <property type="match status" value="1"/>
</dbReference>
<dbReference type="InterPro" id="IPR008979">
    <property type="entry name" value="Galactose-bd-like_sf"/>
</dbReference>
<evidence type="ECO:0000259" key="10">
    <source>
        <dbReference type="Pfam" id="PF02838"/>
    </source>
</evidence>
<dbReference type="Gene3D" id="3.20.20.80">
    <property type="entry name" value="Glycosidases"/>
    <property type="match status" value="1"/>
</dbReference>
<dbReference type="InterPro" id="IPR029018">
    <property type="entry name" value="Hex-like_dom2"/>
</dbReference>
<dbReference type="GO" id="GO:0030203">
    <property type="term" value="P:glycosaminoglycan metabolic process"/>
    <property type="evidence" value="ECO:0007669"/>
    <property type="project" value="TreeGrafter"/>
</dbReference>
<dbReference type="EMBL" id="JBDKWZ010000003">
    <property type="protein sequence ID" value="MEN7547429.1"/>
    <property type="molecule type" value="Genomic_DNA"/>
</dbReference>
<protein>
    <recommendedName>
        <fullName evidence="3">beta-N-acetylhexosaminidase</fullName>
        <ecNumber evidence="3">3.2.1.52</ecNumber>
    </recommendedName>
</protein>
<dbReference type="RefSeq" id="WP_346820217.1">
    <property type="nucleotide sequence ID" value="NZ_JBDKWZ010000003.1"/>
</dbReference>
<dbReference type="PRINTS" id="PR00738">
    <property type="entry name" value="GLHYDRLASE20"/>
</dbReference>
<evidence type="ECO:0000259" key="9">
    <source>
        <dbReference type="Pfam" id="PF00754"/>
    </source>
</evidence>
<proteinExistence type="inferred from homology"/>
<keyword evidence="12" id="KW-1185">Reference proteome</keyword>
<feature type="signal peptide" evidence="7">
    <location>
        <begin position="1"/>
        <end position="20"/>
    </location>
</feature>
<dbReference type="InterPro" id="IPR026876">
    <property type="entry name" value="Fn3_assoc_repeat"/>
</dbReference>
<dbReference type="GO" id="GO:0005975">
    <property type="term" value="P:carbohydrate metabolic process"/>
    <property type="evidence" value="ECO:0007669"/>
    <property type="project" value="InterPro"/>
</dbReference>
<dbReference type="Proteomes" id="UP001403385">
    <property type="component" value="Unassembled WGS sequence"/>
</dbReference>
<dbReference type="InterPro" id="IPR000421">
    <property type="entry name" value="FA58C"/>
</dbReference>
<name>A0AAW9S4X5_9BACT</name>
<evidence type="ECO:0000256" key="6">
    <source>
        <dbReference type="PIRSR" id="PIRSR625705-1"/>
    </source>
</evidence>
<dbReference type="PANTHER" id="PTHR22600">
    <property type="entry name" value="BETA-HEXOSAMINIDASE"/>
    <property type="match status" value="1"/>
</dbReference>
<dbReference type="Pfam" id="PF13287">
    <property type="entry name" value="Fn3_assoc"/>
    <property type="match status" value="1"/>
</dbReference>
<dbReference type="PANTHER" id="PTHR22600:SF57">
    <property type="entry name" value="BETA-N-ACETYLHEXOSAMINIDASE"/>
    <property type="match status" value="1"/>
</dbReference>
<dbReference type="SUPFAM" id="SSF55545">
    <property type="entry name" value="beta-N-acetylhexosaminidase-like domain"/>
    <property type="match status" value="1"/>
</dbReference>
<evidence type="ECO:0000256" key="1">
    <source>
        <dbReference type="ARBA" id="ARBA00001231"/>
    </source>
</evidence>
<dbReference type="AlphaFoldDB" id="A0AAW9S4X5"/>
<comment type="caution">
    <text evidence="11">The sequence shown here is derived from an EMBL/GenBank/DDBJ whole genome shotgun (WGS) entry which is preliminary data.</text>
</comment>
<dbReference type="EC" id="3.2.1.52" evidence="3"/>
<dbReference type="SUPFAM" id="SSF51445">
    <property type="entry name" value="(Trans)glycosidases"/>
    <property type="match status" value="1"/>
</dbReference>
<dbReference type="InterPro" id="IPR017853">
    <property type="entry name" value="GH"/>
</dbReference>
<keyword evidence="5" id="KW-0326">Glycosidase</keyword>
<feature type="domain" description="F5/8 type C" evidence="9">
    <location>
        <begin position="650"/>
        <end position="760"/>
    </location>
</feature>
<dbReference type="GO" id="GO:0004563">
    <property type="term" value="F:beta-N-acetylhexosaminidase activity"/>
    <property type="evidence" value="ECO:0007669"/>
    <property type="project" value="UniProtKB-EC"/>
</dbReference>
<comment type="similarity">
    <text evidence="2">Belongs to the glycosyl hydrolase 20 family.</text>
</comment>
<sequence length="785" mass="88369">MTTRIFKYALLLLFAGSCLTSCELKQNEKTFTEKEVNIVPKPLKLELGKKSFQISSKTSFYVEDDAQVEIVRHLTGLFKTVAGWEPEVKVGEKATKNAVVLSTKEGMGEEAYELTVTPELITMQASAPAGFFYGIQTLRQLLPVQIEGTSLAENTKWLVPEIHISDAPRFVWRGFMLDVSRHFFTKEEVKKVIDYMAMHKMNTFHWHLIDDQGWRIEIKKYPKLTEVGAWRVDHEDKQWSARPRQQPGEKATYGGFYTQEDIKEVIAYAKSRYINVVPEIEMPAHVSSGVAAYPEFSCKGEPVTVPSGGLWPITDIYCAGNDATFTFLEDVLTEVMALFPSPYIHIGGDEATKTEWARCAKCQKRIQTEGLNNVEELQSYFVKRIETFLNENNRTLIGWDEILEGGLAPKATVMSWRGFKGGVEAAEHGHDVVMSPTSHCYFDYYQGPQDQEPPAFNAYLPLSKVYQFDPVHESMNEEQAKRVLGGQANLWTEHVPNFEHLQYMAFPRLAAMGEALWTPKAQLNWDDFIGRMETQLQRYDAKGINYAKSIYTVTPGITFDPEKKSVAVALSTEASYVDIHYTIDGSEPGTTSPKYSQPFALEQSATIKAVSVKDGKLVGKVMSKKIDLHKATVKKVTYEEAPHKSYPGTEYTLVDCLKGSSNHSDGHWQGWEGKDMDIVIDLEKEIPVNHLTINALQKSGAWIILPKEVEFQVSTDGENFTKVGAATHTIDPLSPDTMMKELGVEVKDLSARYVKVIARNFGKGPKGHMAEGKNVWLFVSEVIVE</sequence>
<dbReference type="SUPFAM" id="SSF49785">
    <property type="entry name" value="Galactose-binding domain-like"/>
    <property type="match status" value="1"/>
</dbReference>
<evidence type="ECO:0000256" key="7">
    <source>
        <dbReference type="SAM" id="SignalP"/>
    </source>
</evidence>
<dbReference type="InterPro" id="IPR015883">
    <property type="entry name" value="Glyco_hydro_20_cat"/>
</dbReference>
<feature type="domain" description="Glycoside hydrolase family 20 catalytic" evidence="8">
    <location>
        <begin position="170"/>
        <end position="519"/>
    </location>
</feature>
<feature type="active site" description="Proton donor" evidence="6">
    <location>
        <position position="350"/>
    </location>
</feature>